<dbReference type="GO" id="GO:0005886">
    <property type="term" value="C:plasma membrane"/>
    <property type="evidence" value="ECO:0007669"/>
    <property type="project" value="UniProtKB-SubCell"/>
</dbReference>
<dbReference type="KEGG" id="lpil:LIP_0403"/>
<evidence type="ECO:0000313" key="10">
    <source>
        <dbReference type="Proteomes" id="UP000065807"/>
    </source>
</evidence>
<dbReference type="CDD" id="cd06261">
    <property type="entry name" value="TM_PBP2"/>
    <property type="match status" value="1"/>
</dbReference>
<comment type="subcellular location">
    <subcellularLocation>
        <location evidence="1 7">Cell membrane</location>
        <topology evidence="1 7">Multi-pass membrane protein</topology>
    </subcellularLocation>
</comment>
<gene>
    <name evidence="9" type="ORF">LIP_0403</name>
</gene>
<keyword evidence="4 7" id="KW-0812">Transmembrane</keyword>
<feature type="transmembrane region" description="Helical" evidence="7">
    <location>
        <begin position="120"/>
        <end position="143"/>
    </location>
</feature>
<evidence type="ECO:0000256" key="6">
    <source>
        <dbReference type="ARBA" id="ARBA00023136"/>
    </source>
</evidence>
<sequence>MNEMARLGSGGKTVGGLLGHARKQAGWAYLSPAVFYLALFFLVPLLYALALSLFRWSLLRPDLGVRFVWLSNFRRLLFEPAVWQALGRTLYFVAGSVGIEVVAGLVLALALNRDSFGSRVIISILLIPFMVAPVVVGFTWRFLLNSDFGPLSTLFQSVGLHFLLNPPVLANSDLIMPVLIGVDVWQFTPFVLLVLLAGLRAMSREPFEAAIVDGASAFQGFRYVTLPLLRPTLLVAVVIRTLTALRVFDTVFVMTGGGPGSSSEVVSYYGYRMAFQSYDVGFAAAVGVLTLLLSLLFTQLYVRVIGWGDEG</sequence>
<dbReference type="Proteomes" id="UP000065807">
    <property type="component" value="Chromosome"/>
</dbReference>
<evidence type="ECO:0000256" key="5">
    <source>
        <dbReference type="ARBA" id="ARBA00022989"/>
    </source>
</evidence>
<dbReference type="PANTHER" id="PTHR43005:SF1">
    <property type="entry name" value="SPERMIDINE_PUTRESCINE TRANSPORT SYSTEM PERMEASE PROTEIN"/>
    <property type="match status" value="1"/>
</dbReference>
<evidence type="ECO:0000256" key="7">
    <source>
        <dbReference type="RuleBase" id="RU363032"/>
    </source>
</evidence>
<organism evidence="9 10">
    <name type="scientific">Limnochorda pilosa</name>
    <dbReference type="NCBI Taxonomy" id="1555112"/>
    <lineage>
        <taxon>Bacteria</taxon>
        <taxon>Bacillati</taxon>
        <taxon>Bacillota</taxon>
        <taxon>Limnochordia</taxon>
        <taxon>Limnochordales</taxon>
        <taxon>Limnochordaceae</taxon>
        <taxon>Limnochorda</taxon>
    </lineage>
</organism>
<feature type="transmembrane region" description="Helical" evidence="7">
    <location>
        <begin position="90"/>
        <end position="111"/>
    </location>
</feature>
<evidence type="ECO:0000256" key="1">
    <source>
        <dbReference type="ARBA" id="ARBA00004651"/>
    </source>
</evidence>
<dbReference type="Gene3D" id="1.10.3720.10">
    <property type="entry name" value="MetI-like"/>
    <property type="match status" value="1"/>
</dbReference>
<reference evidence="10" key="1">
    <citation type="submission" date="2015-07" db="EMBL/GenBank/DDBJ databases">
        <title>Complete genome sequence and phylogenetic analysis of Limnochorda pilosa.</title>
        <authorList>
            <person name="Watanabe M."/>
            <person name="Kojima H."/>
            <person name="Fukui M."/>
        </authorList>
    </citation>
    <scope>NUCLEOTIDE SEQUENCE [LARGE SCALE GENOMIC DNA]</scope>
    <source>
        <strain evidence="10">HC45</strain>
    </source>
</reference>
<feature type="transmembrane region" description="Helical" evidence="7">
    <location>
        <begin position="174"/>
        <end position="197"/>
    </location>
</feature>
<keyword evidence="6 7" id="KW-0472">Membrane</keyword>
<accession>A0A0K2SGP4</accession>
<dbReference type="PROSITE" id="PS50928">
    <property type="entry name" value="ABC_TM1"/>
    <property type="match status" value="1"/>
</dbReference>
<evidence type="ECO:0000256" key="4">
    <source>
        <dbReference type="ARBA" id="ARBA00022692"/>
    </source>
</evidence>
<keyword evidence="3" id="KW-1003">Cell membrane</keyword>
<dbReference type="GO" id="GO:0055085">
    <property type="term" value="P:transmembrane transport"/>
    <property type="evidence" value="ECO:0007669"/>
    <property type="project" value="InterPro"/>
</dbReference>
<dbReference type="STRING" id="1555112.LIP_0403"/>
<dbReference type="InterPro" id="IPR000515">
    <property type="entry name" value="MetI-like"/>
</dbReference>
<dbReference type="InterPro" id="IPR035906">
    <property type="entry name" value="MetI-like_sf"/>
</dbReference>
<keyword evidence="2 7" id="KW-0813">Transport</keyword>
<keyword evidence="5 7" id="KW-1133">Transmembrane helix</keyword>
<name>A0A0K2SGP4_LIMPI</name>
<dbReference type="PANTHER" id="PTHR43005">
    <property type="entry name" value="BLR7065 PROTEIN"/>
    <property type="match status" value="1"/>
</dbReference>
<protein>
    <submittedName>
        <fullName evidence="9">ABC transporter permease</fullName>
    </submittedName>
</protein>
<dbReference type="AlphaFoldDB" id="A0A0K2SGP4"/>
<feature type="domain" description="ABC transmembrane type-1" evidence="8">
    <location>
        <begin position="86"/>
        <end position="301"/>
    </location>
</feature>
<keyword evidence="10" id="KW-1185">Reference proteome</keyword>
<comment type="similarity">
    <text evidence="7">Belongs to the binding-protein-dependent transport system permease family.</text>
</comment>
<dbReference type="SUPFAM" id="SSF161098">
    <property type="entry name" value="MetI-like"/>
    <property type="match status" value="1"/>
</dbReference>
<dbReference type="Pfam" id="PF00528">
    <property type="entry name" value="BPD_transp_1"/>
    <property type="match status" value="1"/>
</dbReference>
<feature type="transmembrane region" description="Helical" evidence="7">
    <location>
        <begin position="33"/>
        <end position="54"/>
    </location>
</feature>
<reference evidence="10" key="2">
    <citation type="journal article" date="2016" name="Int. J. Syst. Evol. Microbiol.">
        <title>Complete genome sequence and cell structure of Limnochorda pilosa, a Gram-negative spore-former within the phylum Firmicutes.</title>
        <authorList>
            <person name="Watanabe M."/>
            <person name="Kojima H."/>
            <person name="Fukui M."/>
        </authorList>
    </citation>
    <scope>NUCLEOTIDE SEQUENCE [LARGE SCALE GENOMIC DNA]</scope>
    <source>
        <strain evidence="10">HC45</strain>
    </source>
</reference>
<evidence type="ECO:0000256" key="3">
    <source>
        <dbReference type="ARBA" id="ARBA00022475"/>
    </source>
</evidence>
<evidence type="ECO:0000256" key="2">
    <source>
        <dbReference type="ARBA" id="ARBA00022448"/>
    </source>
</evidence>
<evidence type="ECO:0000313" key="9">
    <source>
        <dbReference type="EMBL" id="BAS26260.1"/>
    </source>
</evidence>
<dbReference type="RefSeq" id="WP_198409647.1">
    <property type="nucleotide sequence ID" value="NZ_AP014924.1"/>
</dbReference>
<evidence type="ECO:0000259" key="8">
    <source>
        <dbReference type="PROSITE" id="PS50928"/>
    </source>
</evidence>
<feature type="transmembrane region" description="Helical" evidence="7">
    <location>
        <begin position="280"/>
        <end position="302"/>
    </location>
</feature>
<dbReference type="EMBL" id="AP014924">
    <property type="protein sequence ID" value="BAS26260.1"/>
    <property type="molecule type" value="Genomic_DNA"/>
</dbReference>
<proteinExistence type="inferred from homology"/>